<gene>
    <name evidence="1" type="ORF">BN59_00979</name>
</gene>
<proteinExistence type="predicted"/>
<accession>A0A078KQM8</accession>
<dbReference type="eggNOG" id="ENOG502Z7T8">
    <property type="taxonomic scope" value="Bacteria"/>
</dbReference>
<dbReference type="OrthoDB" id="2953013at2"/>
<dbReference type="Proteomes" id="UP000044071">
    <property type="component" value="Unassembled WGS sequence"/>
</dbReference>
<dbReference type="STRING" id="1034943.BN59_00979"/>
<dbReference type="EMBL" id="CCSB01000001">
    <property type="protein sequence ID" value="CDZ76705.1"/>
    <property type="molecule type" value="Genomic_DNA"/>
</dbReference>
<organism evidence="1 2">
    <name type="scientific">Legionella massiliensis</name>
    <dbReference type="NCBI Taxonomy" id="1034943"/>
    <lineage>
        <taxon>Bacteria</taxon>
        <taxon>Pseudomonadati</taxon>
        <taxon>Pseudomonadota</taxon>
        <taxon>Gammaproteobacteria</taxon>
        <taxon>Legionellales</taxon>
        <taxon>Legionellaceae</taxon>
        <taxon>Legionella</taxon>
    </lineage>
</organism>
<evidence type="ECO:0000313" key="2">
    <source>
        <dbReference type="Proteomes" id="UP000044071"/>
    </source>
</evidence>
<reference evidence="1 2" key="1">
    <citation type="submission" date="2014-06" db="EMBL/GenBank/DDBJ databases">
        <authorList>
            <person name="Urmite Genomes Urmite Genomes"/>
        </authorList>
    </citation>
    <scope>NUCLEOTIDE SEQUENCE [LARGE SCALE GENOMIC DNA]</scope>
</reference>
<keyword evidence="2" id="KW-1185">Reference proteome</keyword>
<protein>
    <submittedName>
        <fullName evidence="1">Uncharacterized protein</fullName>
    </submittedName>
</protein>
<evidence type="ECO:0000313" key="1">
    <source>
        <dbReference type="EMBL" id="CDZ76705.1"/>
    </source>
</evidence>
<name>A0A078KQM8_9GAMM</name>
<dbReference type="RefSeq" id="WP_043873180.1">
    <property type="nucleotide sequence ID" value="NZ_CCVW01000001.1"/>
</dbReference>
<sequence>MSKISHTSIEDYTAKAVKEHRWAATGVSDYPPRDPLVGQSTFFNRYKNFIQTIDHEDDRFAHVFAVEGEWGKGKSRLGYELIAQINDCSKGWFVRNKQGGLESAQLFDDEHRRDQYLCLYIRYSQVASEYQNSDNWFAYGLYKALLPLASKKFDHSIQSEIAKQALRRLEPMGFEHEELAKALELSQQHSDESLYYDETLATNLVQAAYQYLKQFGIQYVLVVLDELETVAEAATFGLERDEASQLDGQAIRLIGKAIKEEDPRRKLPWLRYVALCSPLLGQQLREIQSTARRFELVELEHNAFSDVSDYVAQLKENSKLRFDYPTGLVEAAYAMSGANFGWFNVIMANVDAVLETFSNAGKAIPSTGELFDSVLDASGRVARHVLDAEAIEGIKTNDRQLLQLARTLLFGQLPISLNNADERINELLPLVNEYDEPVVSLYRLVQWSESDCRLALSDAKFQRDKDEWFYPSVDQGLNLKTLLQNLKTFAVAEKNAGPDGLLIPLIRSDFKQLVALLYGHSAAEFAADALWEKFIGQEQQLSESESTHIGPSVAMLLRLDLRYRSQHHNSMIFRDAMMADYHEAAMKNAEIEWSKNPLSRAQARLTGLFRLLDKQWQYDEPAYPTRDGLAIQITPRGQGRGLLGGLQFCDGLKLHPKGLAWFAWVNNIQELQSLHALIARVREDGEGRIPVMAFTGSVAVNDWYIANGNESDTQLHDDILIYHLNTSEIDVLERIGLPQKHCLQFNLKEEIFTTKFKGRLNSIRDFAYQRIHQWRRSLSYRGLIAWPLRPSGKLNLDERQLLLNTWKLFAIQQPKLGGLHALTPEHHIDVEALVSLFGRLLVGSKAQAQGYSRHEQAGLFTDLEQPANAQAHFPAFLAKIANPAKLTKWTIEKARKEWYWGYLWSGASNGLNDKNVFDDWMWWCRELHLLKLEDNSTKSSCYINISRAELDNALTEANNWLEGTGPDDYPQVIATLEQVYGFTKISDLFAPRGKSPQGTQTTEALDCLKDADECFSALKNQEENLIGSLEDALEQLPLIIKRRLAIIADLKKVYPNPLPRVRLDNLRNISLEDKEVSLYERIERARLFAEFVSTGAKNINERVDALLEYIENDLKAAFPFPRRLFTLSLQTISNIIQGALQGSRNTATQEKEAQAGSETLLHYLRSLQLNKASERLSLLAEEVGYDLPSNTFKKIEDISRYILKTYHHFLEQYKDVNDTVLDLDARIRKAIASLDEQLPVDYPDNEHPLILLELQNQLALIHESFEGMEDEIDLIRQRFVEQTHRGQFSAITNAPEQLLGPIKRQLSGLGGKLRSCENALNRYRQEKLNQTNSQLRPLINPLLRAKGLEEIKAISEEDIKDLSLHDLNIGLDIYLQQWKSQAQEALSGTSVLLERWCQIAEGLLKNQSPQLSDDEQKLLVNEGILKIQLTFGGNV</sequence>